<protein>
    <submittedName>
        <fullName evidence="3">Spore cortex-lytic enzyme</fullName>
    </submittedName>
</protein>
<keyword evidence="4" id="KW-1185">Reference proteome</keyword>
<feature type="domain" description="Peptidoglycan binding-like" evidence="2">
    <location>
        <begin position="80"/>
        <end position="130"/>
    </location>
</feature>
<sequence>MLKFSITTIFAASLTLTVPVATNADTKDVIIGAGAGALLYKLIDDNQKAKKQQQATRQYRPSKRNSGVAAAPSLNSQYTRAERIQIQSAFRDLGYSIGAVDGVLGKNSRAVIRQFQASSGEAATGQLTRPQYVALLSQVPGVNPVYARRELTRDEVMMLQQGLQALGYYPGAIDGAQGRGTLGAQSAFLAQNGTNLTIVTPVQSLVMVRTTAGLPTPPYLQREAGSQITPAQPFGTQQAGFGTAGQQPMNPFDAQSAQQPAQGFATQGQQLANPFGTPNEQQPVYPNTAPVQQQQQLYAAPQQKPAATQPAATTTMFGAPSQQPQTQPGAAPGGVVPATNQQNLFAPTTPQQQAPQPVVPQGDQSNTLFATGGGTPVVTQPVTQQRTSQSNLDIFSGTVPALTAPQTDQMAVQTQPVTSGN</sequence>
<dbReference type="Proteomes" id="UP000050786">
    <property type="component" value="Unassembled WGS sequence"/>
</dbReference>
<feature type="compositionally biased region" description="Polar residues" evidence="1">
    <location>
        <begin position="253"/>
        <end position="285"/>
    </location>
</feature>
<accession>A0A0P1EQ74</accession>
<evidence type="ECO:0000259" key="2">
    <source>
        <dbReference type="Pfam" id="PF01471"/>
    </source>
</evidence>
<name>A0A0P1EQ74_9RHOB</name>
<dbReference type="InterPro" id="IPR036366">
    <property type="entry name" value="PGBDSf"/>
</dbReference>
<dbReference type="InterPro" id="IPR036365">
    <property type="entry name" value="PGBD-like_sf"/>
</dbReference>
<dbReference type="Pfam" id="PF01471">
    <property type="entry name" value="PG_binding_1"/>
    <property type="match status" value="1"/>
</dbReference>
<proteinExistence type="predicted"/>
<evidence type="ECO:0000256" key="1">
    <source>
        <dbReference type="SAM" id="MobiDB-lite"/>
    </source>
</evidence>
<evidence type="ECO:0000313" key="4">
    <source>
        <dbReference type="Proteomes" id="UP000050786"/>
    </source>
</evidence>
<feature type="compositionally biased region" description="Low complexity" evidence="1">
    <location>
        <begin position="289"/>
        <end position="334"/>
    </location>
</feature>
<dbReference type="EMBL" id="CYPS01000057">
    <property type="protein sequence ID" value="CUH44775.1"/>
    <property type="molecule type" value="Genomic_DNA"/>
</dbReference>
<feature type="compositionally biased region" description="Low complexity" evidence="1">
    <location>
        <begin position="234"/>
        <end position="247"/>
    </location>
</feature>
<dbReference type="AlphaFoldDB" id="A0A0P1EQ74"/>
<reference evidence="4" key="1">
    <citation type="submission" date="2015-09" db="EMBL/GenBank/DDBJ databases">
        <authorList>
            <person name="Rodrigo-Torres L."/>
            <person name="Arahal D.R."/>
        </authorList>
    </citation>
    <scope>NUCLEOTIDE SEQUENCE [LARGE SCALE GENOMIC DNA]</scope>
    <source>
        <strain evidence="4">CECT 4293</strain>
    </source>
</reference>
<organism evidence="3 4">
    <name type="scientific">Ruegeria atlantica</name>
    <dbReference type="NCBI Taxonomy" id="81569"/>
    <lineage>
        <taxon>Bacteria</taxon>
        <taxon>Pseudomonadati</taxon>
        <taxon>Pseudomonadota</taxon>
        <taxon>Alphaproteobacteria</taxon>
        <taxon>Rhodobacterales</taxon>
        <taxon>Roseobacteraceae</taxon>
        <taxon>Ruegeria</taxon>
    </lineage>
</organism>
<evidence type="ECO:0000313" key="3">
    <source>
        <dbReference type="EMBL" id="CUH44775.1"/>
    </source>
</evidence>
<dbReference type="InterPro" id="IPR002477">
    <property type="entry name" value="Peptidoglycan-bd-like"/>
</dbReference>
<dbReference type="Gene3D" id="1.10.101.10">
    <property type="entry name" value="PGBD-like superfamily/PGBD"/>
    <property type="match status" value="2"/>
</dbReference>
<feature type="region of interest" description="Disordered" evidence="1">
    <location>
        <begin position="52"/>
        <end position="72"/>
    </location>
</feature>
<dbReference type="SUPFAM" id="SSF47090">
    <property type="entry name" value="PGBD-like"/>
    <property type="match status" value="2"/>
</dbReference>
<feature type="region of interest" description="Disordered" evidence="1">
    <location>
        <begin position="230"/>
        <end position="338"/>
    </location>
</feature>
<gene>
    <name evidence="3" type="ORF">RUM4293_03681</name>
</gene>